<organism evidence="5 6">
    <name type="scientific">Geoglobus acetivorans</name>
    <dbReference type="NCBI Taxonomy" id="565033"/>
    <lineage>
        <taxon>Archaea</taxon>
        <taxon>Methanobacteriati</taxon>
        <taxon>Methanobacteriota</taxon>
        <taxon>Archaeoglobi</taxon>
        <taxon>Archaeoglobales</taxon>
        <taxon>Archaeoglobaceae</taxon>
        <taxon>Geoglobus</taxon>
    </lineage>
</organism>
<dbReference type="InterPro" id="IPR001972">
    <property type="entry name" value="Stomatin_HflK_fam"/>
</dbReference>
<evidence type="ECO:0000256" key="2">
    <source>
        <dbReference type="ARBA" id="ARBA00008164"/>
    </source>
</evidence>
<dbReference type="EMBL" id="CP087714">
    <property type="protein sequence ID" value="XAT64600.1"/>
    <property type="molecule type" value="Genomic_DNA"/>
</dbReference>
<evidence type="ECO:0000256" key="3">
    <source>
        <dbReference type="ARBA" id="ARBA00023136"/>
    </source>
</evidence>
<dbReference type="Gene3D" id="6.10.250.2090">
    <property type="match status" value="1"/>
</dbReference>
<sequence length="251" mass="28375">MASELLIGLLVVVLLFLLSSIKIVKEYERGVIFRLGRLVGARGPGIFIVIPLLEQMQVVDLRTVTYDVPSQEVVTRDNVTVRVNAVVYYRVLDPEKAVTEVFDYRYATAQIAQTTLRSVIGQAELDELLSEREKLNVRLQHIIDEATNPWGIKVSAVEIKDVELPKEMQRAMAMQAEAERERRAKIIRADGEFQSAMKLKDAAEILAESRGAMMLRILQTMNEIGNAENATIIFPIPIEILEYFKKSKGEE</sequence>
<protein>
    <submittedName>
        <fullName evidence="5">Slipin family protein</fullName>
    </submittedName>
</protein>
<evidence type="ECO:0000313" key="6">
    <source>
        <dbReference type="Proteomes" id="UP001492541"/>
    </source>
</evidence>
<dbReference type="InterPro" id="IPR036013">
    <property type="entry name" value="Band_7/SPFH_dom_sf"/>
</dbReference>
<dbReference type="RefSeq" id="WP_193807990.1">
    <property type="nucleotide sequence ID" value="NZ_CP087714.1"/>
</dbReference>
<dbReference type="InterPro" id="IPR001107">
    <property type="entry name" value="Band_7"/>
</dbReference>
<dbReference type="SUPFAM" id="SSF117892">
    <property type="entry name" value="Band 7/SPFH domain"/>
    <property type="match status" value="1"/>
</dbReference>
<gene>
    <name evidence="5" type="ORF">LPQ35_04340</name>
</gene>
<keyword evidence="6" id="KW-1185">Reference proteome</keyword>
<comment type="similarity">
    <text evidence="2">Belongs to the band 7/mec-2 family.</text>
</comment>
<evidence type="ECO:0000256" key="1">
    <source>
        <dbReference type="ARBA" id="ARBA00004370"/>
    </source>
</evidence>
<dbReference type="PANTHER" id="PTHR10264">
    <property type="entry name" value="BAND 7 PROTEIN-RELATED"/>
    <property type="match status" value="1"/>
</dbReference>
<dbReference type="PROSITE" id="PS01270">
    <property type="entry name" value="BAND_7"/>
    <property type="match status" value="1"/>
</dbReference>
<evidence type="ECO:0000259" key="4">
    <source>
        <dbReference type="SMART" id="SM00244"/>
    </source>
</evidence>
<dbReference type="PANTHER" id="PTHR10264:SF19">
    <property type="entry name" value="AT06885P-RELATED"/>
    <property type="match status" value="1"/>
</dbReference>
<dbReference type="InterPro" id="IPR043202">
    <property type="entry name" value="Band-7_stomatin-like"/>
</dbReference>
<dbReference type="SMART" id="SM00244">
    <property type="entry name" value="PHB"/>
    <property type="match status" value="1"/>
</dbReference>
<dbReference type="Gene3D" id="3.30.479.30">
    <property type="entry name" value="Band 7 domain"/>
    <property type="match status" value="1"/>
</dbReference>
<feature type="domain" description="Band 7" evidence="4">
    <location>
        <begin position="19"/>
        <end position="176"/>
    </location>
</feature>
<name>A0ABZ3H4X9_GEOAI</name>
<dbReference type="Pfam" id="PF01145">
    <property type="entry name" value="Band_7"/>
    <property type="match status" value="1"/>
</dbReference>
<dbReference type="PRINTS" id="PR00721">
    <property type="entry name" value="STOMATIN"/>
</dbReference>
<dbReference type="Proteomes" id="UP001492541">
    <property type="component" value="Chromosome"/>
</dbReference>
<dbReference type="InterPro" id="IPR018080">
    <property type="entry name" value="Band_7/stomatin-like_CS"/>
</dbReference>
<proteinExistence type="inferred from homology"/>
<evidence type="ECO:0000313" key="5">
    <source>
        <dbReference type="EMBL" id="XAT64600.1"/>
    </source>
</evidence>
<dbReference type="GeneID" id="90448887"/>
<comment type="subcellular location">
    <subcellularLocation>
        <location evidence="1">Membrane</location>
    </subcellularLocation>
</comment>
<accession>A0ABZ3H4X9</accession>
<dbReference type="CDD" id="cd08826">
    <property type="entry name" value="SPFH_eoslipins_u1"/>
    <property type="match status" value="1"/>
</dbReference>
<reference evidence="5 6" key="1">
    <citation type="submission" date="2021-11" db="EMBL/GenBank/DDBJ databases">
        <title>Whole genome of Geoglobus acetivorans.</title>
        <authorList>
            <person name="Liu D."/>
        </authorList>
    </citation>
    <scope>NUCLEOTIDE SEQUENCE [LARGE SCALE GENOMIC DNA]</scope>
    <source>
        <strain evidence="5 6">SBH6</strain>
    </source>
</reference>
<keyword evidence="3" id="KW-0472">Membrane</keyword>